<evidence type="ECO:0000259" key="3">
    <source>
        <dbReference type="PROSITE" id="PS51352"/>
    </source>
</evidence>
<sequence>MGEPARHAGLGARGRRQQGHAEERAVDEQPDDLPPAYVDSGHVTRPSHGAGNVADGAVVARDVSTGAWIAVAAVVLALGFGAYRLLTDGRFRGTHQVRDAEPPTVEEGPRAVSTPVAWDAVRTAVPQAQLGERATLLQFSSAFCAPCRATRRTLSEVAELVPGVTHLEVDAEHHLELVRALGVLRTPTTLVLDATGHEVTRAAGAPRKEQVIAALGNA</sequence>
<dbReference type="EMBL" id="WSEK01000004">
    <property type="protein sequence ID" value="MVQ49428.1"/>
    <property type="molecule type" value="Genomic_DNA"/>
</dbReference>
<name>A0A6L6XR23_9ACTN</name>
<dbReference type="PROSITE" id="PS00194">
    <property type="entry name" value="THIOREDOXIN_1"/>
    <property type="match status" value="1"/>
</dbReference>
<keyword evidence="2" id="KW-1133">Transmembrane helix</keyword>
<dbReference type="InterPro" id="IPR013766">
    <property type="entry name" value="Thioredoxin_domain"/>
</dbReference>
<dbReference type="InterPro" id="IPR036249">
    <property type="entry name" value="Thioredoxin-like_sf"/>
</dbReference>
<feature type="region of interest" description="Disordered" evidence="1">
    <location>
        <begin position="1"/>
        <end position="51"/>
    </location>
</feature>
<keyword evidence="2" id="KW-0812">Transmembrane</keyword>
<evidence type="ECO:0000256" key="2">
    <source>
        <dbReference type="SAM" id="Phobius"/>
    </source>
</evidence>
<dbReference type="CDD" id="cd02947">
    <property type="entry name" value="TRX_family"/>
    <property type="match status" value="1"/>
</dbReference>
<accession>A0A6L6XR23</accession>
<gene>
    <name evidence="4" type="ORF">GON03_09560</name>
</gene>
<evidence type="ECO:0000256" key="1">
    <source>
        <dbReference type="SAM" id="MobiDB-lite"/>
    </source>
</evidence>
<reference evidence="4 5" key="1">
    <citation type="submission" date="2019-12" db="EMBL/GenBank/DDBJ databases">
        <authorList>
            <person name="Huq M.A."/>
        </authorList>
    </citation>
    <scope>NUCLEOTIDE SEQUENCE [LARGE SCALE GENOMIC DNA]</scope>
    <source>
        <strain evidence="4 5">MAH-18</strain>
    </source>
</reference>
<organism evidence="4 5">
    <name type="scientific">Nocardioides agri</name>
    <dbReference type="NCBI Taxonomy" id="2682843"/>
    <lineage>
        <taxon>Bacteria</taxon>
        <taxon>Bacillati</taxon>
        <taxon>Actinomycetota</taxon>
        <taxon>Actinomycetes</taxon>
        <taxon>Propionibacteriales</taxon>
        <taxon>Nocardioidaceae</taxon>
        <taxon>Nocardioides</taxon>
    </lineage>
</organism>
<dbReference type="Pfam" id="PF00085">
    <property type="entry name" value="Thioredoxin"/>
    <property type="match status" value="1"/>
</dbReference>
<keyword evidence="5" id="KW-1185">Reference proteome</keyword>
<dbReference type="Proteomes" id="UP000473525">
    <property type="component" value="Unassembled WGS sequence"/>
</dbReference>
<dbReference type="InterPro" id="IPR017937">
    <property type="entry name" value="Thioredoxin_CS"/>
</dbReference>
<dbReference type="AlphaFoldDB" id="A0A6L6XR23"/>
<dbReference type="SUPFAM" id="SSF52833">
    <property type="entry name" value="Thioredoxin-like"/>
    <property type="match status" value="1"/>
</dbReference>
<evidence type="ECO:0000313" key="5">
    <source>
        <dbReference type="Proteomes" id="UP000473525"/>
    </source>
</evidence>
<proteinExistence type="predicted"/>
<comment type="caution">
    <text evidence="4">The sequence shown here is derived from an EMBL/GenBank/DDBJ whole genome shotgun (WGS) entry which is preliminary data.</text>
</comment>
<dbReference type="Gene3D" id="3.40.30.10">
    <property type="entry name" value="Glutaredoxin"/>
    <property type="match status" value="1"/>
</dbReference>
<feature type="domain" description="Thioredoxin" evidence="3">
    <location>
        <begin position="91"/>
        <end position="218"/>
    </location>
</feature>
<evidence type="ECO:0000313" key="4">
    <source>
        <dbReference type="EMBL" id="MVQ49428.1"/>
    </source>
</evidence>
<protein>
    <submittedName>
        <fullName evidence="4">Thioredoxin</fullName>
    </submittedName>
</protein>
<feature type="transmembrane region" description="Helical" evidence="2">
    <location>
        <begin position="67"/>
        <end position="86"/>
    </location>
</feature>
<dbReference type="PROSITE" id="PS51352">
    <property type="entry name" value="THIOREDOXIN_2"/>
    <property type="match status" value="1"/>
</dbReference>
<keyword evidence="2" id="KW-0472">Membrane</keyword>